<evidence type="ECO:0000256" key="1">
    <source>
        <dbReference type="SAM" id="Phobius"/>
    </source>
</evidence>
<dbReference type="Proteomes" id="UP000196655">
    <property type="component" value="Unassembled WGS sequence"/>
</dbReference>
<dbReference type="RefSeq" id="WP_088152532.1">
    <property type="nucleotide sequence ID" value="NZ_NHON01000034.1"/>
</dbReference>
<feature type="domain" description="DUF4159" evidence="3">
    <location>
        <begin position="693"/>
        <end position="900"/>
    </location>
</feature>
<feature type="domain" description="Aerotolerance regulator N-terminal" evidence="2">
    <location>
        <begin position="8"/>
        <end position="81"/>
    </location>
</feature>
<evidence type="ECO:0000313" key="4">
    <source>
        <dbReference type="EMBL" id="OWJ65645.1"/>
    </source>
</evidence>
<sequence>MVTIAGLVFLAPAILAALILLPVIFWLLRVTPPAPRRLSFPAIRLLLGLQAQEETPERMPWWLLVLRLLLAALIIVALAHPVLNPGSALPGSGPVLLVVDNGWASGKGWPERQQALRDAVDKAERAGRDLVLLATAPQAPGEPVTASRLLRPSEARGLIDSLAPSPWPTDRAAALKAADALRLPGSVHVVWASDGITGEKESAGVRDFAARLQRFGSLQVLAPPAFGLAHLVGTPQVVDTALTVPVKRAVAAGDVPLVLRATAEDGRPLARTEVRFPEGQRQAEARFDLPSTARNAITAVSIEGETTAGATVLVDERWRRRPVGLATPQDTARAQPLLTENYYLQRALEPFAEIRRGSVADLLGSTQPTDRLAALLLPDGTLSTEADRQAAERWMEGGGALIRFAGPILAANPDPLVPVPLRFGDRTLSGAMSWTAPMPLAPFAASTPFQGLSIPDDVRIQRQVLADPSPDLADKTWARLTDGTPIVTAEKRGRGWLVLVHTTAGPAWSNLAFSGLFVDMLRRLVALGSGIGGDNGQAALPPVRLLDGLGRLVPPPPLALPIPGPAFAGTVPGPEHPPGFYGTEDSRRALNLGSAVTSLEPITDLPTGVSVSGYEAPAEIDLRPWIFALAFALLILDGLIALFMRGLLTPPRRATTAALLLAGAVAASLLAPGPARAQAQDDSRIIAMANHVRLAYVETGQQDVDSVSQAGLEGLAQVLRDRTSVNAEGAVGINVESDELAFFPLLYWPVTPQQPALSDAAIGKLNAFLRTGGTIFFDTRDQAMGGGTALAGPGAEKLRELTQGLDIPPLTPVPPDHILTRAFYLMQDFPGRYTGGDVWVETADATVNDGVSTIIIGANDWAGAWAVGAGGAPMLPVVPGGERQREMAYRFGVNLVMYALTGNYKSDQVHVPAILERLGQ</sequence>
<dbReference type="AlphaFoldDB" id="A0A211ZK31"/>
<evidence type="ECO:0008006" key="6">
    <source>
        <dbReference type="Google" id="ProtNLM"/>
    </source>
</evidence>
<feature type="transmembrane region" description="Helical" evidence="1">
    <location>
        <begin position="61"/>
        <end position="83"/>
    </location>
</feature>
<evidence type="ECO:0000313" key="5">
    <source>
        <dbReference type="Proteomes" id="UP000196655"/>
    </source>
</evidence>
<dbReference type="PANTHER" id="PTHR37464:SF1">
    <property type="entry name" value="BLL2463 PROTEIN"/>
    <property type="match status" value="1"/>
</dbReference>
<keyword evidence="1" id="KW-0472">Membrane</keyword>
<dbReference type="InterPro" id="IPR025297">
    <property type="entry name" value="DUF4159"/>
</dbReference>
<keyword evidence="1" id="KW-1133">Transmembrane helix</keyword>
<keyword evidence="1" id="KW-0812">Transmembrane</keyword>
<feature type="transmembrane region" description="Helical" evidence="1">
    <location>
        <begin position="625"/>
        <end position="644"/>
    </location>
</feature>
<dbReference type="Pfam" id="PF13709">
    <property type="entry name" value="DUF4159"/>
    <property type="match status" value="1"/>
</dbReference>
<protein>
    <recommendedName>
        <fullName evidence="6">LytTR family transcriptional regulator</fullName>
    </recommendedName>
</protein>
<dbReference type="EMBL" id="NHON01000034">
    <property type="protein sequence ID" value="OWJ65645.1"/>
    <property type="molecule type" value="Genomic_DNA"/>
</dbReference>
<evidence type="ECO:0000259" key="2">
    <source>
        <dbReference type="Pfam" id="PF07584"/>
    </source>
</evidence>
<dbReference type="Pfam" id="PF07584">
    <property type="entry name" value="BatA"/>
    <property type="match status" value="1"/>
</dbReference>
<comment type="caution">
    <text evidence="4">The sequence shown here is derived from an EMBL/GenBank/DDBJ whole genome shotgun (WGS) entry which is preliminary data.</text>
</comment>
<feature type="transmembrane region" description="Helical" evidence="1">
    <location>
        <begin position="6"/>
        <end position="28"/>
    </location>
</feature>
<evidence type="ECO:0000259" key="3">
    <source>
        <dbReference type="Pfam" id="PF13709"/>
    </source>
</evidence>
<dbReference type="NCBIfam" id="TIGR02226">
    <property type="entry name" value="two_anch"/>
    <property type="match status" value="1"/>
</dbReference>
<proteinExistence type="predicted"/>
<gene>
    <name evidence="4" type="ORF">BWR60_18620</name>
</gene>
<dbReference type="InterPro" id="IPR011933">
    <property type="entry name" value="Double_TM_dom"/>
</dbReference>
<dbReference type="PANTHER" id="PTHR37464">
    <property type="entry name" value="BLL2463 PROTEIN"/>
    <property type="match status" value="1"/>
</dbReference>
<dbReference type="Gene3D" id="3.40.50.12140">
    <property type="entry name" value="Domain of unknown function DUF4159"/>
    <property type="match status" value="1"/>
</dbReference>
<keyword evidence="5" id="KW-1185">Reference proteome</keyword>
<name>A0A211ZK31_9PROT</name>
<dbReference type="InterPro" id="IPR024163">
    <property type="entry name" value="Aerotolerance_reg_N"/>
</dbReference>
<organism evidence="4 5">
    <name type="scientific">Inquilinus limosus</name>
    <dbReference type="NCBI Taxonomy" id="171674"/>
    <lineage>
        <taxon>Bacteria</taxon>
        <taxon>Pseudomonadati</taxon>
        <taxon>Pseudomonadota</taxon>
        <taxon>Alphaproteobacteria</taxon>
        <taxon>Rhodospirillales</taxon>
        <taxon>Rhodospirillaceae</taxon>
        <taxon>Inquilinus</taxon>
    </lineage>
</organism>
<reference evidence="5" key="1">
    <citation type="submission" date="2017-05" db="EMBL/GenBank/DDBJ databases">
        <authorList>
            <person name="Macchi M."/>
            <person name="Festa S."/>
            <person name="Coppotelli B.M."/>
            <person name="Morelli I.S."/>
        </authorList>
    </citation>
    <scope>NUCLEOTIDE SEQUENCE [LARGE SCALE GENOMIC DNA]</scope>
    <source>
        <strain evidence="5">I</strain>
    </source>
</reference>
<feature type="transmembrane region" description="Helical" evidence="1">
    <location>
        <begin position="656"/>
        <end position="675"/>
    </location>
</feature>
<dbReference type="STRING" id="1122125.GCA_000423185_05418"/>
<accession>A0A211ZK31</accession>
<dbReference type="OrthoDB" id="9773014at2"/>
<dbReference type="CDD" id="cd03143">
    <property type="entry name" value="A4_beta-galactosidase_middle_domain"/>
    <property type="match status" value="1"/>
</dbReference>